<evidence type="ECO:0000313" key="2">
    <source>
        <dbReference type="EMBL" id="CAE8615463.1"/>
    </source>
</evidence>
<evidence type="ECO:0000313" key="3">
    <source>
        <dbReference type="Proteomes" id="UP000654075"/>
    </source>
</evidence>
<dbReference type="EMBL" id="CAJNNV010025640">
    <property type="protein sequence ID" value="CAE8615463.1"/>
    <property type="molecule type" value="Genomic_DNA"/>
</dbReference>
<organism evidence="2 3">
    <name type="scientific">Polarella glacialis</name>
    <name type="common">Dinoflagellate</name>
    <dbReference type="NCBI Taxonomy" id="89957"/>
    <lineage>
        <taxon>Eukaryota</taxon>
        <taxon>Sar</taxon>
        <taxon>Alveolata</taxon>
        <taxon>Dinophyceae</taxon>
        <taxon>Suessiales</taxon>
        <taxon>Suessiaceae</taxon>
        <taxon>Polarella</taxon>
    </lineage>
</organism>
<sequence length="406" mass="44413">MEAAAAAAAGWTEDSLSHSSSSNARPPSSPDGYPQEGVVPAMMPLAPLASEVVLPGYTRLYTQQGSPGWRTGGDRRHSESRFDADLAQHASSWAEATGATIPAPPLVAGRRALAGLSPCFQVPVHTQQMAAEMPPPRLPIFAPIGPSHPVERVRLLSYDAESPAALATTAKAPSDAFSVWMVSVERAQEERLLVQAQQRFSTAGPQASLFDFKNWLQTASRAAEEATLQEMQRAQLRTWLLCVRRLSCCRQRNGDCFLSVYIPHEVKERINCFIGGRHTWGPIHAPRARAIAESAQRQLRRCEGILRAAALSALVARYVHLAVVQAAEAGCMACYTEIPTDDVAVQALFEVLAGEPQQTKEVGALLCAHLALDGFEVEPKYHDPEYGLWRGFWVDTCNRLRLVVQW</sequence>
<name>A0A813FMU0_POLGL</name>
<feature type="compositionally biased region" description="Low complexity" evidence="1">
    <location>
        <begin position="17"/>
        <end position="26"/>
    </location>
</feature>
<dbReference type="OMA" id="MACYTEI"/>
<evidence type="ECO:0000256" key="1">
    <source>
        <dbReference type="SAM" id="MobiDB-lite"/>
    </source>
</evidence>
<dbReference type="Proteomes" id="UP000654075">
    <property type="component" value="Unassembled WGS sequence"/>
</dbReference>
<accession>A0A813FMU0</accession>
<gene>
    <name evidence="2" type="ORF">PGLA1383_LOCUS33179</name>
</gene>
<feature type="region of interest" description="Disordered" evidence="1">
    <location>
        <begin position="1"/>
        <end position="38"/>
    </location>
</feature>
<comment type="caution">
    <text evidence="2">The sequence shown here is derived from an EMBL/GenBank/DDBJ whole genome shotgun (WGS) entry which is preliminary data.</text>
</comment>
<protein>
    <submittedName>
        <fullName evidence="2">Uncharacterized protein</fullName>
    </submittedName>
</protein>
<reference evidence="2" key="1">
    <citation type="submission" date="2021-02" db="EMBL/GenBank/DDBJ databases">
        <authorList>
            <person name="Dougan E. K."/>
            <person name="Rhodes N."/>
            <person name="Thang M."/>
            <person name="Chan C."/>
        </authorList>
    </citation>
    <scope>NUCLEOTIDE SEQUENCE</scope>
</reference>
<keyword evidence="3" id="KW-1185">Reference proteome</keyword>
<dbReference type="OrthoDB" id="418074at2759"/>
<dbReference type="AlphaFoldDB" id="A0A813FMU0"/>
<proteinExistence type="predicted"/>